<dbReference type="Proteomes" id="UP000652761">
    <property type="component" value="Unassembled WGS sequence"/>
</dbReference>
<dbReference type="AlphaFoldDB" id="A0A843WJH4"/>
<evidence type="ECO:0000256" key="6">
    <source>
        <dbReference type="ARBA" id="ARBA00022989"/>
    </source>
</evidence>
<accession>A0A843WJH4</accession>
<gene>
    <name evidence="10" type="ORF">Taro_043458</name>
</gene>
<feature type="transmembrane region" description="Helical" evidence="8">
    <location>
        <begin position="235"/>
        <end position="257"/>
    </location>
</feature>
<evidence type="ECO:0000313" key="10">
    <source>
        <dbReference type="EMBL" id="MQM10562.1"/>
    </source>
</evidence>
<evidence type="ECO:0000256" key="3">
    <source>
        <dbReference type="ARBA" id="ARBA00011489"/>
    </source>
</evidence>
<proteinExistence type="inferred from homology"/>
<keyword evidence="5 8" id="KW-0812">Transmembrane</keyword>
<dbReference type="Pfam" id="PF04535">
    <property type="entry name" value="CASP_dom"/>
    <property type="match status" value="1"/>
</dbReference>
<dbReference type="InterPro" id="IPR006459">
    <property type="entry name" value="CASP/CASPL"/>
</dbReference>
<sequence>MVPILRGILPRGYKDKVIGIEVQEAFLLCETVNALCSGRNLNPGTGIFPSTPALPLKPCLGLKRPLAIPFSSQKQYRVLPLLSVIGKMGDAAAETSPSTFPDLLPGKLKFLDISLRFCVIPFSVASLWLMASNKQVTDAYGRLDYRDLTGMKYLVWVHAISAGYAVFTLVSSSLRWVTNAWVSFVLDQVVAYLLVTSGSAVAEVLYLAYKGDRSVSWSKACDYFGEFCDRAKVSLILHFLALGCFMALSLISAFRVFSRFGAPFSQSSSK</sequence>
<keyword evidence="7 8" id="KW-0472">Membrane</keyword>
<dbReference type="EMBL" id="NMUH01004706">
    <property type="protein sequence ID" value="MQM10562.1"/>
    <property type="molecule type" value="Genomic_DNA"/>
</dbReference>
<protein>
    <recommendedName>
        <fullName evidence="8">CASP-like protein</fullName>
    </recommendedName>
</protein>
<evidence type="ECO:0000313" key="11">
    <source>
        <dbReference type="Proteomes" id="UP000652761"/>
    </source>
</evidence>
<organism evidence="10 11">
    <name type="scientific">Colocasia esculenta</name>
    <name type="common">Wild taro</name>
    <name type="synonym">Arum esculentum</name>
    <dbReference type="NCBI Taxonomy" id="4460"/>
    <lineage>
        <taxon>Eukaryota</taxon>
        <taxon>Viridiplantae</taxon>
        <taxon>Streptophyta</taxon>
        <taxon>Embryophyta</taxon>
        <taxon>Tracheophyta</taxon>
        <taxon>Spermatophyta</taxon>
        <taxon>Magnoliopsida</taxon>
        <taxon>Liliopsida</taxon>
        <taxon>Araceae</taxon>
        <taxon>Aroideae</taxon>
        <taxon>Colocasieae</taxon>
        <taxon>Colocasia</taxon>
    </lineage>
</organism>
<dbReference type="GO" id="GO:0005886">
    <property type="term" value="C:plasma membrane"/>
    <property type="evidence" value="ECO:0007669"/>
    <property type="project" value="UniProtKB-SubCell"/>
</dbReference>
<feature type="transmembrane region" description="Helical" evidence="8">
    <location>
        <begin position="153"/>
        <end position="177"/>
    </location>
</feature>
<evidence type="ECO:0000256" key="1">
    <source>
        <dbReference type="ARBA" id="ARBA00004651"/>
    </source>
</evidence>
<dbReference type="PANTHER" id="PTHR33573">
    <property type="entry name" value="CASP-LIKE PROTEIN 4A4"/>
    <property type="match status" value="1"/>
</dbReference>
<dbReference type="NCBIfam" id="TIGR01569">
    <property type="entry name" value="A_tha_TIGR01569"/>
    <property type="match status" value="1"/>
</dbReference>
<dbReference type="InterPro" id="IPR006702">
    <property type="entry name" value="CASP_dom"/>
</dbReference>
<evidence type="ECO:0000256" key="4">
    <source>
        <dbReference type="ARBA" id="ARBA00022475"/>
    </source>
</evidence>
<evidence type="ECO:0000256" key="5">
    <source>
        <dbReference type="ARBA" id="ARBA00022692"/>
    </source>
</evidence>
<comment type="subunit">
    <text evidence="3 8">Homodimer and heterodimers.</text>
</comment>
<comment type="similarity">
    <text evidence="2 8">Belongs to the Casparian strip membrane proteins (CASP) family.</text>
</comment>
<evidence type="ECO:0000259" key="9">
    <source>
        <dbReference type="Pfam" id="PF04535"/>
    </source>
</evidence>
<keyword evidence="6 8" id="KW-1133">Transmembrane helix</keyword>
<evidence type="ECO:0000256" key="2">
    <source>
        <dbReference type="ARBA" id="ARBA00007651"/>
    </source>
</evidence>
<dbReference type="PANTHER" id="PTHR33573:SF30">
    <property type="entry name" value="CASP-LIKE PROTEIN 2C1-RELATED"/>
    <property type="match status" value="1"/>
</dbReference>
<keyword evidence="4 8" id="KW-1003">Cell membrane</keyword>
<feature type="domain" description="Casparian strip membrane protein" evidence="9">
    <location>
        <begin position="107"/>
        <end position="242"/>
    </location>
</feature>
<reference evidence="10" key="1">
    <citation type="submission" date="2017-07" db="EMBL/GenBank/DDBJ databases">
        <title>Taro Niue Genome Assembly and Annotation.</title>
        <authorList>
            <person name="Atibalentja N."/>
            <person name="Keating K."/>
            <person name="Fields C.J."/>
        </authorList>
    </citation>
    <scope>NUCLEOTIDE SEQUENCE</scope>
    <source>
        <strain evidence="10">Niue_2</strain>
        <tissue evidence="10">Leaf</tissue>
    </source>
</reference>
<comment type="subcellular location">
    <subcellularLocation>
        <location evidence="1 8">Cell membrane</location>
        <topology evidence="1 8">Multi-pass membrane protein</topology>
    </subcellularLocation>
</comment>
<evidence type="ECO:0000256" key="7">
    <source>
        <dbReference type="ARBA" id="ARBA00023136"/>
    </source>
</evidence>
<comment type="caution">
    <text evidence="10">The sequence shown here is derived from an EMBL/GenBank/DDBJ whole genome shotgun (WGS) entry which is preliminary data.</text>
</comment>
<evidence type="ECO:0000256" key="8">
    <source>
        <dbReference type="RuleBase" id="RU361233"/>
    </source>
</evidence>
<feature type="transmembrane region" description="Helical" evidence="8">
    <location>
        <begin position="113"/>
        <end position="132"/>
    </location>
</feature>
<feature type="transmembrane region" description="Helical" evidence="8">
    <location>
        <begin position="189"/>
        <end position="209"/>
    </location>
</feature>
<dbReference type="OrthoDB" id="755577at2759"/>
<name>A0A843WJH4_COLES</name>
<keyword evidence="11" id="KW-1185">Reference proteome</keyword>